<dbReference type="AlphaFoldDB" id="A0A915KUB1"/>
<keyword evidence="1" id="KW-1185">Reference proteome</keyword>
<evidence type="ECO:0000313" key="2">
    <source>
        <dbReference type="WBParaSite" id="nRc.2.0.1.t42516-RA"/>
    </source>
</evidence>
<dbReference type="GO" id="GO:0008270">
    <property type="term" value="F:zinc ion binding"/>
    <property type="evidence" value="ECO:0007669"/>
    <property type="project" value="InterPro"/>
</dbReference>
<dbReference type="Proteomes" id="UP000887565">
    <property type="component" value="Unplaced"/>
</dbReference>
<organism evidence="1 2">
    <name type="scientific">Romanomermis culicivorax</name>
    <name type="common">Nematode worm</name>
    <dbReference type="NCBI Taxonomy" id="13658"/>
    <lineage>
        <taxon>Eukaryota</taxon>
        <taxon>Metazoa</taxon>
        <taxon>Ecdysozoa</taxon>
        <taxon>Nematoda</taxon>
        <taxon>Enoplea</taxon>
        <taxon>Dorylaimia</taxon>
        <taxon>Mermithida</taxon>
        <taxon>Mermithoidea</taxon>
        <taxon>Mermithidae</taxon>
        <taxon>Romanomermis</taxon>
    </lineage>
</organism>
<accession>A0A915KUB1</accession>
<evidence type="ECO:0000313" key="1">
    <source>
        <dbReference type="Proteomes" id="UP000887565"/>
    </source>
</evidence>
<reference evidence="2" key="1">
    <citation type="submission" date="2022-11" db="UniProtKB">
        <authorList>
            <consortium name="WormBaseParasite"/>
        </authorList>
    </citation>
    <scope>IDENTIFICATION</scope>
</reference>
<name>A0A915KUB1_ROMCU</name>
<dbReference type="GO" id="GO:0003676">
    <property type="term" value="F:nucleic acid binding"/>
    <property type="evidence" value="ECO:0007669"/>
    <property type="project" value="InterPro"/>
</dbReference>
<protein>
    <submittedName>
        <fullName evidence="2">CCHC-type domain-containing protein</fullName>
    </submittedName>
</protein>
<proteinExistence type="predicted"/>
<sequence>MASVKDSEKELKYIKSLLGLAFDKSDQPRHENLQPRSSVFKRIPIEHVPMNNGPQCHACTEYGHIARYCQVQCQLCKGFGHHLDPCKYCPIRTQETTKPLPVAKDSQ</sequence>
<dbReference type="WBParaSite" id="nRc.2.0.1.t42516-RA">
    <property type="protein sequence ID" value="nRc.2.0.1.t42516-RA"/>
    <property type="gene ID" value="nRc.2.0.1.g42516"/>
</dbReference>
<dbReference type="SUPFAM" id="SSF57756">
    <property type="entry name" value="Retrovirus zinc finger-like domains"/>
    <property type="match status" value="1"/>
</dbReference>
<dbReference type="InterPro" id="IPR036875">
    <property type="entry name" value="Znf_CCHC_sf"/>
</dbReference>